<dbReference type="EMBL" id="JAHYIQ010000002">
    <property type="protein sequence ID" value="KAK1134593.1"/>
    <property type="molecule type" value="Genomic_DNA"/>
</dbReference>
<feature type="compositionally biased region" description="Low complexity" evidence="1">
    <location>
        <begin position="37"/>
        <end position="53"/>
    </location>
</feature>
<accession>A0AA40KVX4</accession>
<feature type="compositionally biased region" description="Basic and acidic residues" evidence="1">
    <location>
        <begin position="83"/>
        <end position="97"/>
    </location>
</feature>
<keyword evidence="3" id="KW-1185">Reference proteome</keyword>
<evidence type="ECO:0000313" key="3">
    <source>
        <dbReference type="Proteomes" id="UP001177670"/>
    </source>
</evidence>
<feature type="region of interest" description="Disordered" evidence="1">
    <location>
        <begin position="37"/>
        <end position="126"/>
    </location>
</feature>
<dbReference type="AlphaFoldDB" id="A0AA40KVX4"/>
<organism evidence="2 3">
    <name type="scientific">Melipona bicolor</name>
    <dbReference type="NCBI Taxonomy" id="60889"/>
    <lineage>
        <taxon>Eukaryota</taxon>
        <taxon>Metazoa</taxon>
        <taxon>Ecdysozoa</taxon>
        <taxon>Arthropoda</taxon>
        <taxon>Hexapoda</taxon>
        <taxon>Insecta</taxon>
        <taxon>Pterygota</taxon>
        <taxon>Neoptera</taxon>
        <taxon>Endopterygota</taxon>
        <taxon>Hymenoptera</taxon>
        <taxon>Apocrita</taxon>
        <taxon>Aculeata</taxon>
        <taxon>Apoidea</taxon>
        <taxon>Anthophila</taxon>
        <taxon>Apidae</taxon>
        <taxon>Melipona</taxon>
    </lineage>
</organism>
<sequence length="126" mass="13537">MGRSVGIPARRKTYDLAESVQSLDRAARICWSAAASKQFTSDSKSSSLNNPSSQRYTDLEAIRSSSPKSPATVTQSSRRHESRGKVFQRDEPSRDDAAAAAVGGRGSILSEDRSNRCLTKGLGSSD</sequence>
<evidence type="ECO:0000313" key="2">
    <source>
        <dbReference type="EMBL" id="KAK1134593.1"/>
    </source>
</evidence>
<evidence type="ECO:0000256" key="1">
    <source>
        <dbReference type="SAM" id="MobiDB-lite"/>
    </source>
</evidence>
<feature type="compositionally biased region" description="Polar residues" evidence="1">
    <location>
        <begin position="63"/>
        <end position="76"/>
    </location>
</feature>
<protein>
    <submittedName>
        <fullName evidence="2">Uncharacterized protein</fullName>
    </submittedName>
</protein>
<gene>
    <name evidence="2" type="ORF">K0M31_007375</name>
</gene>
<reference evidence="2" key="1">
    <citation type="submission" date="2021-10" db="EMBL/GenBank/DDBJ databases">
        <title>Melipona bicolor Genome sequencing and assembly.</title>
        <authorList>
            <person name="Araujo N.S."/>
            <person name="Arias M.C."/>
        </authorList>
    </citation>
    <scope>NUCLEOTIDE SEQUENCE</scope>
    <source>
        <strain evidence="2">USP_2M_L1-L4_2017</strain>
        <tissue evidence="2">Whole body</tissue>
    </source>
</reference>
<dbReference type="Proteomes" id="UP001177670">
    <property type="component" value="Unassembled WGS sequence"/>
</dbReference>
<comment type="caution">
    <text evidence="2">The sequence shown here is derived from an EMBL/GenBank/DDBJ whole genome shotgun (WGS) entry which is preliminary data.</text>
</comment>
<proteinExistence type="predicted"/>
<name>A0AA40KVX4_9HYME</name>